<sequence>MSPVSYSVHAAERAVTTPSPVSTANIYIGATESPSPSSVLKMDPSVPPAMVSPAVVSEAPSGPIKHGITFGTKIGLGMIPVIIFLCATWMFFLLWSRKRRVRKAIRPMGPPPVPQKDHYMSGGSIDSSRRGSKVFNMAAFSTPVHNGRFREAPIVGESRFYDQPGVNTQHDKHQVGTTIAMPEADMDSPVDGKSPFRLKRGDTVHTMRRGSLGTEISSLWPSPPPSAWVKKQPSQGASFSTPQGDSANRGNERI</sequence>
<keyword evidence="4" id="KW-1185">Reference proteome</keyword>
<evidence type="ECO:0000313" key="3">
    <source>
        <dbReference type="EMBL" id="KAF1851193.1"/>
    </source>
</evidence>
<organism evidence="3 4">
    <name type="scientific">Cucurbitaria berberidis CBS 394.84</name>
    <dbReference type="NCBI Taxonomy" id="1168544"/>
    <lineage>
        <taxon>Eukaryota</taxon>
        <taxon>Fungi</taxon>
        <taxon>Dikarya</taxon>
        <taxon>Ascomycota</taxon>
        <taxon>Pezizomycotina</taxon>
        <taxon>Dothideomycetes</taxon>
        <taxon>Pleosporomycetidae</taxon>
        <taxon>Pleosporales</taxon>
        <taxon>Pleosporineae</taxon>
        <taxon>Cucurbitariaceae</taxon>
        <taxon>Cucurbitaria</taxon>
    </lineage>
</organism>
<dbReference type="Proteomes" id="UP000800039">
    <property type="component" value="Unassembled WGS sequence"/>
</dbReference>
<evidence type="ECO:0000256" key="2">
    <source>
        <dbReference type="SAM" id="Phobius"/>
    </source>
</evidence>
<name>A0A9P4GR50_9PLEO</name>
<reference evidence="3" key="1">
    <citation type="submission" date="2020-01" db="EMBL/GenBank/DDBJ databases">
        <authorList>
            <consortium name="DOE Joint Genome Institute"/>
            <person name="Haridas S."/>
            <person name="Albert R."/>
            <person name="Binder M."/>
            <person name="Bloem J."/>
            <person name="Labutti K."/>
            <person name="Salamov A."/>
            <person name="Andreopoulos B."/>
            <person name="Baker S.E."/>
            <person name="Barry K."/>
            <person name="Bills G."/>
            <person name="Bluhm B.H."/>
            <person name="Cannon C."/>
            <person name="Castanera R."/>
            <person name="Culley D.E."/>
            <person name="Daum C."/>
            <person name="Ezra D."/>
            <person name="Gonzalez J.B."/>
            <person name="Henrissat B."/>
            <person name="Kuo A."/>
            <person name="Liang C."/>
            <person name="Lipzen A."/>
            <person name="Lutzoni F."/>
            <person name="Magnuson J."/>
            <person name="Mondo S."/>
            <person name="Nolan M."/>
            <person name="Ohm R."/>
            <person name="Pangilinan J."/>
            <person name="Park H.-J."/>
            <person name="Ramirez L."/>
            <person name="Alfaro M."/>
            <person name="Sun H."/>
            <person name="Tritt A."/>
            <person name="Yoshinaga Y."/>
            <person name="Zwiers L.-H."/>
            <person name="Turgeon B.G."/>
            <person name="Goodwin S.B."/>
            <person name="Spatafora J.W."/>
            <person name="Crous P.W."/>
            <person name="Grigoriev I.V."/>
        </authorList>
    </citation>
    <scope>NUCLEOTIDE SEQUENCE</scope>
    <source>
        <strain evidence="3">CBS 394.84</strain>
    </source>
</reference>
<protein>
    <submittedName>
        <fullName evidence="3">Uncharacterized protein</fullName>
    </submittedName>
</protein>
<keyword evidence="2" id="KW-0472">Membrane</keyword>
<feature type="transmembrane region" description="Helical" evidence="2">
    <location>
        <begin position="74"/>
        <end position="96"/>
    </location>
</feature>
<feature type="region of interest" description="Disordered" evidence="1">
    <location>
        <begin position="183"/>
        <end position="254"/>
    </location>
</feature>
<keyword evidence="2" id="KW-1133">Transmembrane helix</keyword>
<keyword evidence="2" id="KW-0812">Transmembrane</keyword>
<dbReference type="GeneID" id="63853650"/>
<feature type="region of interest" description="Disordered" evidence="1">
    <location>
        <begin position="106"/>
        <end position="125"/>
    </location>
</feature>
<evidence type="ECO:0000313" key="4">
    <source>
        <dbReference type="Proteomes" id="UP000800039"/>
    </source>
</evidence>
<accession>A0A9P4GR50</accession>
<proteinExistence type="predicted"/>
<dbReference type="AlphaFoldDB" id="A0A9P4GR50"/>
<dbReference type="EMBL" id="ML976614">
    <property type="protein sequence ID" value="KAF1851193.1"/>
    <property type="molecule type" value="Genomic_DNA"/>
</dbReference>
<evidence type="ECO:0000256" key="1">
    <source>
        <dbReference type="SAM" id="MobiDB-lite"/>
    </source>
</evidence>
<comment type="caution">
    <text evidence="3">The sequence shown here is derived from an EMBL/GenBank/DDBJ whole genome shotgun (WGS) entry which is preliminary data.</text>
</comment>
<gene>
    <name evidence="3" type="ORF">K460DRAFT_401219</name>
</gene>
<dbReference type="OrthoDB" id="3664019at2759"/>
<dbReference type="RefSeq" id="XP_040793756.1">
    <property type="nucleotide sequence ID" value="XM_040936400.1"/>
</dbReference>
<feature type="compositionally biased region" description="Polar residues" evidence="1">
    <location>
        <begin position="232"/>
        <end position="254"/>
    </location>
</feature>